<gene>
    <name evidence="4" type="ORF">Daesc_008317</name>
</gene>
<dbReference type="AlphaFoldDB" id="A0AAX6MC02"/>
<keyword evidence="5" id="KW-1185">Reference proteome</keyword>
<feature type="domain" description="YDG" evidence="3">
    <location>
        <begin position="1"/>
        <end position="98"/>
    </location>
</feature>
<evidence type="ECO:0000256" key="2">
    <source>
        <dbReference type="PROSITE-ProRule" id="PRU00358"/>
    </source>
</evidence>
<evidence type="ECO:0000259" key="3">
    <source>
        <dbReference type="PROSITE" id="PS51015"/>
    </source>
</evidence>
<dbReference type="InterPro" id="IPR003105">
    <property type="entry name" value="SRA_YDG"/>
</dbReference>
<reference evidence="4 5" key="1">
    <citation type="journal article" date="2024" name="Front Chem Biol">
        <title>Unveiling the potential of Daldinia eschscholtzii MFLUCC 19-0629 through bioactivity and bioinformatics studies for enhanced sustainable agriculture production.</title>
        <authorList>
            <person name="Brooks S."/>
            <person name="Weaver J.A."/>
            <person name="Klomchit A."/>
            <person name="Alharthi S.A."/>
            <person name="Onlamun T."/>
            <person name="Nurani R."/>
            <person name="Vong T.K."/>
            <person name="Alberti F."/>
            <person name="Greco C."/>
        </authorList>
    </citation>
    <scope>NUCLEOTIDE SEQUENCE [LARGE SCALE GENOMIC DNA]</scope>
    <source>
        <strain evidence="4">MFLUCC 19-0629</strain>
    </source>
</reference>
<dbReference type="EMBL" id="JBANMG010000008">
    <property type="protein sequence ID" value="KAK6949994.1"/>
    <property type="molecule type" value="Genomic_DNA"/>
</dbReference>
<evidence type="ECO:0000313" key="5">
    <source>
        <dbReference type="Proteomes" id="UP001369815"/>
    </source>
</evidence>
<sequence>MPTKGRYCVTTLPLLTGREEWVRDNTYKYVREGRSGDMHIALISQVGRQIRVLRGYRLKSILAPLAGVRYDGLFTVKQYGCKLDNNTNVYRLELTLERVPNPKVSLEDIECIPRPSQLDDWNLYEKLEGDKIKLLQGETSYLEWKLRRQEEKIDREGWRRARLFRASVSR</sequence>
<dbReference type="SUPFAM" id="SSF88697">
    <property type="entry name" value="PUA domain-like"/>
    <property type="match status" value="1"/>
</dbReference>
<dbReference type="Proteomes" id="UP001369815">
    <property type="component" value="Unassembled WGS sequence"/>
</dbReference>
<protein>
    <recommendedName>
        <fullName evidence="3">YDG domain-containing protein</fullName>
    </recommendedName>
</protein>
<organism evidence="4 5">
    <name type="scientific">Daldinia eschscholtzii</name>
    <dbReference type="NCBI Taxonomy" id="292717"/>
    <lineage>
        <taxon>Eukaryota</taxon>
        <taxon>Fungi</taxon>
        <taxon>Dikarya</taxon>
        <taxon>Ascomycota</taxon>
        <taxon>Pezizomycotina</taxon>
        <taxon>Sordariomycetes</taxon>
        <taxon>Xylariomycetidae</taxon>
        <taxon>Xylariales</taxon>
        <taxon>Hypoxylaceae</taxon>
        <taxon>Daldinia</taxon>
    </lineage>
</organism>
<evidence type="ECO:0000256" key="1">
    <source>
        <dbReference type="ARBA" id="ARBA00023242"/>
    </source>
</evidence>
<comment type="caution">
    <text evidence="4">The sequence shown here is derived from an EMBL/GenBank/DDBJ whole genome shotgun (WGS) entry which is preliminary data.</text>
</comment>
<dbReference type="Gene3D" id="2.30.280.10">
    <property type="entry name" value="SRA-YDG"/>
    <property type="match status" value="1"/>
</dbReference>
<accession>A0AAX6MC02</accession>
<keyword evidence="1 2" id="KW-0539">Nucleus</keyword>
<comment type="subcellular location">
    <subcellularLocation>
        <location evidence="2">Nucleus</location>
    </subcellularLocation>
</comment>
<dbReference type="GO" id="GO:0005634">
    <property type="term" value="C:nucleus"/>
    <property type="evidence" value="ECO:0007669"/>
    <property type="project" value="UniProtKB-SubCell"/>
</dbReference>
<proteinExistence type="predicted"/>
<dbReference type="InterPro" id="IPR015947">
    <property type="entry name" value="PUA-like_sf"/>
</dbReference>
<dbReference type="PROSITE" id="PS51015">
    <property type="entry name" value="YDG"/>
    <property type="match status" value="1"/>
</dbReference>
<evidence type="ECO:0000313" key="4">
    <source>
        <dbReference type="EMBL" id="KAK6949994.1"/>
    </source>
</evidence>
<name>A0AAX6MC02_9PEZI</name>
<dbReference type="InterPro" id="IPR036987">
    <property type="entry name" value="SRA-YDG_sf"/>
</dbReference>